<keyword evidence="2" id="KW-1185">Reference proteome</keyword>
<protein>
    <submittedName>
        <fullName evidence="1">Uncharacterized protein</fullName>
    </submittedName>
</protein>
<gene>
    <name evidence="1" type="ORF">IV203_021340</name>
</gene>
<comment type="caution">
    <text evidence="1">The sequence shown here is derived from an EMBL/GenBank/DDBJ whole genome shotgun (WGS) entry which is preliminary data.</text>
</comment>
<organism evidence="1 2">
    <name type="scientific">Nitzschia inconspicua</name>
    <dbReference type="NCBI Taxonomy" id="303405"/>
    <lineage>
        <taxon>Eukaryota</taxon>
        <taxon>Sar</taxon>
        <taxon>Stramenopiles</taxon>
        <taxon>Ochrophyta</taxon>
        <taxon>Bacillariophyta</taxon>
        <taxon>Bacillariophyceae</taxon>
        <taxon>Bacillariophycidae</taxon>
        <taxon>Bacillariales</taxon>
        <taxon>Bacillariaceae</taxon>
        <taxon>Nitzschia</taxon>
    </lineage>
</organism>
<dbReference type="EMBL" id="JAGRRH010000024">
    <property type="protein sequence ID" value="KAG7343395.1"/>
    <property type="molecule type" value="Genomic_DNA"/>
</dbReference>
<sequence>MAPLAADITSFDSSKSHLWCDDNAGILLLDTPEHSNIESSSPSQKKALAVMNMMSSPFHNSAPVLDFDLDLLELVIRSTKAPKTVRFAEYDEVHPTRHRSDMSCEDFAAMYLSAEEQRAAQQSALQASAVVYAGGSTTHKVEELCLRGLENHCCSERSQRFRATVNKLYDIVYDCQTFEDENGVQVPPEYLAQHLIQVSSYCADEARERALLDEEETVLILAMV</sequence>
<proteinExistence type="predicted"/>
<reference evidence="1" key="1">
    <citation type="journal article" date="2021" name="Sci. Rep.">
        <title>Diploid genomic architecture of Nitzschia inconspicua, an elite biomass production diatom.</title>
        <authorList>
            <person name="Oliver A."/>
            <person name="Podell S."/>
            <person name="Pinowska A."/>
            <person name="Traller J.C."/>
            <person name="Smith S.R."/>
            <person name="McClure R."/>
            <person name="Beliaev A."/>
            <person name="Bohutskyi P."/>
            <person name="Hill E.A."/>
            <person name="Rabines A."/>
            <person name="Zheng H."/>
            <person name="Allen L.Z."/>
            <person name="Kuo A."/>
            <person name="Grigoriev I.V."/>
            <person name="Allen A.E."/>
            <person name="Hazlebeck D."/>
            <person name="Allen E.E."/>
        </authorList>
    </citation>
    <scope>NUCLEOTIDE SEQUENCE</scope>
    <source>
        <strain evidence="1">Hildebrandi</strain>
    </source>
</reference>
<dbReference type="AlphaFoldDB" id="A0A9K3KHR3"/>
<evidence type="ECO:0000313" key="1">
    <source>
        <dbReference type="EMBL" id="KAG7343395.1"/>
    </source>
</evidence>
<dbReference type="Proteomes" id="UP000693970">
    <property type="component" value="Unassembled WGS sequence"/>
</dbReference>
<evidence type="ECO:0000313" key="2">
    <source>
        <dbReference type="Proteomes" id="UP000693970"/>
    </source>
</evidence>
<name>A0A9K3KHR3_9STRA</name>
<accession>A0A9K3KHR3</accession>
<reference evidence="1" key="2">
    <citation type="submission" date="2021-04" db="EMBL/GenBank/DDBJ databases">
        <authorList>
            <person name="Podell S."/>
        </authorList>
    </citation>
    <scope>NUCLEOTIDE SEQUENCE</scope>
    <source>
        <strain evidence="1">Hildebrandi</strain>
    </source>
</reference>